<feature type="domain" description="RNA polymerase sigma factor 70 region 4 type 2" evidence="6">
    <location>
        <begin position="132"/>
        <end position="184"/>
    </location>
</feature>
<protein>
    <submittedName>
        <fullName evidence="7">RNA polymerase sigma factor</fullName>
    </submittedName>
</protein>
<dbReference type="RefSeq" id="WP_345165750.1">
    <property type="nucleotide sequence ID" value="NZ_BAABJK010000004.1"/>
</dbReference>
<comment type="caution">
    <text evidence="7">The sequence shown here is derived from an EMBL/GenBank/DDBJ whole genome shotgun (WGS) entry which is preliminary data.</text>
</comment>
<evidence type="ECO:0000256" key="2">
    <source>
        <dbReference type="ARBA" id="ARBA00023015"/>
    </source>
</evidence>
<accession>A0ABP9H9D1</accession>
<dbReference type="InterPro" id="IPR013324">
    <property type="entry name" value="RNA_pol_sigma_r3/r4-like"/>
</dbReference>
<evidence type="ECO:0000259" key="5">
    <source>
        <dbReference type="Pfam" id="PF04542"/>
    </source>
</evidence>
<dbReference type="Gene3D" id="1.10.10.10">
    <property type="entry name" value="Winged helix-like DNA-binding domain superfamily/Winged helix DNA-binding domain"/>
    <property type="match status" value="1"/>
</dbReference>
<evidence type="ECO:0000256" key="1">
    <source>
        <dbReference type="ARBA" id="ARBA00010641"/>
    </source>
</evidence>
<dbReference type="Proteomes" id="UP001501692">
    <property type="component" value="Unassembled WGS sequence"/>
</dbReference>
<dbReference type="SUPFAM" id="SSF88659">
    <property type="entry name" value="Sigma3 and sigma4 domains of RNA polymerase sigma factors"/>
    <property type="match status" value="1"/>
</dbReference>
<gene>
    <name evidence="7" type="ORF">GCM10023315_11990</name>
</gene>
<reference evidence="8" key="1">
    <citation type="journal article" date="2019" name="Int. J. Syst. Evol. Microbiol.">
        <title>The Global Catalogue of Microorganisms (GCM) 10K type strain sequencing project: providing services to taxonomists for standard genome sequencing and annotation.</title>
        <authorList>
            <consortium name="The Broad Institute Genomics Platform"/>
            <consortium name="The Broad Institute Genome Sequencing Center for Infectious Disease"/>
            <person name="Wu L."/>
            <person name="Ma J."/>
        </authorList>
    </citation>
    <scope>NUCLEOTIDE SEQUENCE [LARGE SCALE GENOMIC DNA]</scope>
    <source>
        <strain evidence="8">JCM 18287</strain>
    </source>
</reference>
<dbReference type="InterPro" id="IPR013325">
    <property type="entry name" value="RNA_pol_sigma_r2"/>
</dbReference>
<organism evidence="7 8">
    <name type="scientific">Algibacter aquimarinus</name>
    <dbReference type="NCBI Taxonomy" id="1136748"/>
    <lineage>
        <taxon>Bacteria</taxon>
        <taxon>Pseudomonadati</taxon>
        <taxon>Bacteroidota</taxon>
        <taxon>Flavobacteriia</taxon>
        <taxon>Flavobacteriales</taxon>
        <taxon>Flavobacteriaceae</taxon>
        <taxon>Algibacter</taxon>
    </lineage>
</organism>
<dbReference type="Pfam" id="PF04542">
    <property type="entry name" value="Sigma70_r2"/>
    <property type="match status" value="1"/>
</dbReference>
<feature type="domain" description="RNA polymerase sigma-70 region 2" evidence="5">
    <location>
        <begin position="40"/>
        <end position="107"/>
    </location>
</feature>
<dbReference type="InterPro" id="IPR014284">
    <property type="entry name" value="RNA_pol_sigma-70_dom"/>
</dbReference>
<dbReference type="SUPFAM" id="SSF88946">
    <property type="entry name" value="Sigma2 domain of RNA polymerase sigma factors"/>
    <property type="match status" value="1"/>
</dbReference>
<dbReference type="PANTHER" id="PTHR43133:SF46">
    <property type="entry name" value="RNA POLYMERASE SIGMA-70 FACTOR ECF SUBFAMILY"/>
    <property type="match status" value="1"/>
</dbReference>
<proteinExistence type="inferred from homology"/>
<name>A0ABP9H9D1_9FLAO</name>
<dbReference type="NCBIfam" id="TIGR02937">
    <property type="entry name" value="sigma70-ECF"/>
    <property type="match status" value="1"/>
</dbReference>
<comment type="similarity">
    <text evidence="1">Belongs to the sigma-70 factor family. ECF subfamily.</text>
</comment>
<sequence length="200" mass="23464">MESNINQQIKSFLKVIQLHKNESALIKKALKNNREAQHVLFELHAPKMLSVCRYYIKDIQHAEDVMLNGFFKVFSNLNSFKSEGSFEGWIRRIMVRESISFLRQQKKIEFSIEDLVVKDNYENNINTAIEVEEIQQLIDNLPEGYKLVFIMYAIEGYKHHEIADMLNITEGTSKSQLFKARKMLQEQIKKLNKITSYGTN</sequence>
<dbReference type="InterPro" id="IPR013249">
    <property type="entry name" value="RNA_pol_sigma70_r4_t2"/>
</dbReference>
<dbReference type="Pfam" id="PF08281">
    <property type="entry name" value="Sigma70_r4_2"/>
    <property type="match status" value="1"/>
</dbReference>
<dbReference type="InterPro" id="IPR036388">
    <property type="entry name" value="WH-like_DNA-bd_sf"/>
</dbReference>
<keyword evidence="2" id="KW-0805">Transcription regulation</keyword>
<dbReference type="InterPro" id="IPR039425">
    <property type="entry name" value="RNA_pol_sigma-70-like"/>
</dbReference>
<keyword evidence="4" id="KW-0804">Transcription</keyword>
<evidence type="ECO:0000313" key="7">
    <source>
        <dbReference type="EMBL" id="GAA4964731.1"/>
    </source>
</evidence>
<dbReference type="EMBL" id="BAABJK010000004">
    <property type="protein sequence ID" value="GAA4964731.1"/>
    <property type="molecule type" value="Genomic_DNA"/>
</dbReference>
<evidence type="ECO:0000313" key="8">
    <source>
        <dbReference type="Proteomes" id="UP001501692"/>
    </source>
</evidence>
<dbReference type="PANTHER" id="PTHR43133">
    <property type="entry name" value="RNA POLYMERASE ECF-TYPE SIGMA FACTO"/>
    <property type="match status" value="1"/>
</dbReference>
<dbReference type="Gene3D" id="1.10.1740.10">
    <property type="match status" value="1"/>
</dbReference>
<keyword evidence="3" id="KW-0731">Sigma factor</keyword>
<evidence type="ECO:0000259" key="6">
    <source>
        <dbReference type="Pfam" id="PF08281"/>
    </source>
</evidence>
<keyword evidence="8" id="KW-1185">Reference proteome</keyword>
<evidence type="ECO:0000256" key="4">
    <source>
        <dbReference type="ARBA" id="ARBA00023163"/>
    </source>
</evidence>
<dbReference type="CDD" id="cd06171">
    <property type="entry name" value="Sigma70_r4"/>
    <property type="match status" value="1"/>
</dbReference>
<dbReference type="InterPro" id="IPR007627">
    <property type="entry name" value="RNA_pol_sigma70_r2"/>
</dbReference>
<evidence type="ECO:0000256" key="3">
    <source>
        <dbReference type="ARBA" id="ARBA00023082"/>
    </source>
</evidence>